<gene>
    <name evidence="3" type="ORF">EVAR_52552_1</name>
</gene>
<accession>A0A4C1ZQ82</accession>
<dbReference type="GO" id="GO:0003964">
    <property type="term" value="F:RNA-directed DNA polymerase activity"/>
    <property type="evidence" value="ECO:0007669"/>
    <property type="project" value="UniProtKB-KW"/>
</dbReference>
<protein>
    <submittedName>
        <fullName evidence="3">RNA-directed DNA polymerase from mobile element jockey</fullName>
    </submittedName>
</protein>
<dbReference type="Proteomes" id="UP000299102">
    <property type="component" value="Unassembled WGS sequence"/>
</dbReference>
<keyword evidence="3" id="KW-0695">RNA-directed DNA polymerase</keyword>
<evidence type="ECO:0000313" key="4">
    <source>
        <dbReference type="Proteomes" id="UP000299102"/>
    </source>
</evidence>
<dbReference type="PANTHER" id="PTHR19446">
    <property type="entry name" value="REVERSE TRANSCRIPTASES"/>
    <property type="match status" value="1"/>
</dbReference>
<dbReference type="AlphaFoldDB" id="A0A4C1ZQ82"/>
<keyword evidence="3" id="KW-0808">Transferase</keyword>
<reference evidence="3 4" key="1">
    <citation type="journal article" date="2019" name="Commun. Biol.">
        <title>The bagworm genome reveals a unique fibroin gene that provides high tensile strength.</title>
        <authorList>
            <person name="Kono N."/>
            <person name="Nakamura H."/>
            <person name="Ohtoshi R."/>
            <person name="Tomita M."/>
            <person name="Numata K."/>
            <person name="Arakawa K."/>
        </authorList>
    </citation>
    <scope>NUCLEOTIDE SEQUENCE [LARGE SCALE GENOMIC DNA]</scope>
</reference>
<dbReference type="Gene3D" id="3.60.10.10">
    <property type="entry name" value="Endonuclease/exonuclease/phosphatase"/>
    <property type="match status" value="1"/>
</dbReference>
<keyword evidence="4" id="KW-1185">Reference proteome</keyword>
<evidence type="ECO:0000259" key="2">
    <source>
        <dbReference type="Pfam" id="PF14529"/>
    </source>
</evidence>
<comment type="caution">
    <text evidence="3">The sequence shown here is derived from an EMBL/GenBank/DDBJ whole genome shotgun (WGS) entry which is preliminary data.</text>
</comment>
<feature type="domain" description="Endonuclease/exonuclease/phosphatase" evidence="2">
    <location>
        <begin position="99"/>
        <end position="211"/>
    </location>
</feature>
<dbReference type="EMBL" id="BGZK01002004">
    <property type="protein sequence ID" value="GBP89502.1"/>
    <property type="molecule type" value="Genomic_DNA"/>
</dbReference>
<feature type="compositionally biased region" description="Basic residues" evidence="1">
    <location>
        <begin position="568"/>
        <end position="593"/>
    </location>
</feature>
<sequence>MLSYNACGLASSILELEQCALEYSVDIILVQETFLKPKNPKCCKLNNYVQLRTDRQGAPKGGTALYYRQTLNCSPIDIPPLINLEATGCRLTMSSHGAIIIISVYLPPKKELLRSDVETLFALGDAVILFGDLNSKSTQWRCNYTNANGRKMIDLAKDLHFDVIAPPTQTYFPNNVRNRPDILDIALMRRVALNVRCIETLQNLNSDHRPVLLKIGPPDGEQPPKNKTITSWRKVSLLLEETDTPILNNIPDNIETTDEIDYAIGALTNHIATVIEDSSREVPAADSRRKLPEDVRVLLKAKNAAMRRASAYPTCENSTLMEEITPSHQAYWKLAKALKSDGYLPALRKPDNTFAVDDREKAECLADSIEQQCSNNTIHDATHSHRIEEEVRTKIALEPQDDLAPVSVDEIQKHIKALKTKKAPGLDGISNKAIKCFSLPLMALLVAIFNACFKNCYFPPIWKEAVVIGLPKPGKPRDLPASYRPISLLSGLGKLFEKTIKTRLTYVNDIPRPSNGVQLALFADDTALYLRGNNYRDTTPRLQRAIDELTRWLRLWRLNTIIMPPKTSGRRRRSPVRLRRTSPNLTRRRSKRKELRHLHLQGAQASIRTPVYLARPCRS</sequence>
<proteinExistence type="predicted"/>
<keyword evidence="3" id="KW-0548">Nucleotidyltransferase</keyword>
<evidence type="ECO:0000313" key="3">
    <source>
        <dbReference type="EMBL" id="GBP89502.1"/>
    </source>
</evidence>
<feature type="region of interest" description="Disordered" evidence="1">
    <location>
        <begin position="566"/>
        <end position="593"/>
    </location>
</feature>
<dbReference type="OrthoDB" id="410155at2759"/>
<name>A0A4C1ZQ82_EUMVA</name>
<dbReference type="InterPro" id="IPR036691">
    <property type="entry name" value="Endo/exonu/phosph_ase_sf"/>
</dbReference>
<dbReference type="SUPFAM" id="SSF56219">
    <property type="entry name" value="DNase I-like"/>
    <property type="match status" value="1"/>
</dbReference>
<evidence type="ECO:0000256" key="1">
    <source>
        <dbReference type="SAM" id="MobiDB-lite"/>
    </source>
</evidence>
<dbReference type="Pfam" id="PF14529">
    <property type="entry name" value="Exo_endo_phos_2"/>
    <property type="match status" value="1"/>
</dbReference>
<organism evidence="3 4">
    <name type="scientific">Eumeta variegata</name>
    <name type="common">Bagworm moth</name>
    <name type="synonym">Eumeta japonica</name>
    <dbReference type="NCBI Taxonomy" id="151549"/>
    <lineage>
        <taxon>Eukaryota</taxon>
        <taxon>Metazoa</taxon>
        <taxon>Ecdysozoa</taxon>
        <taxon>Arthropoda</taxon>
        <taxon>Hexapoda</taxon>
        <taxon>Insecta</taxon>
        <taxon>Pterygota</taxon>
        <taxon>Neoptera</taxon>
        <taxon>Endopterygota</taxon>
        <taxon>Lepidoptera</taxon>
        <taxon>Glossata</taxon>
        <taxon>Ditrysia</taxon>
        <taxon>Tineoidea</taxon>
        <taxon>Psychidae</taxon>
        <taxon>Oiketicinae</taxon>
        <taxon>Eumeta</taxon>
    </lineage>
</organism>
<dbReference type="InterPro" id="IPR005135">
    <property type="entry name" value="Endo/exonuclease/phosphatase"/>
</dbReference>